<dbReference type="PANTHER" id="PTHR34107:SF6">
    <property type="entry name" value="SLR0981 PROTEIN"/>
    <property type="match status" value="1"/>
</dbReference>
<reference evidence="2" key="1">
    <citation type="submission" date="2004-02" db="EMBL/GenBank/DDBJ databases">
        <authorList>
            <consortium name="DOE Joint Genome Institute"/>
        </authorList>
    </citation>
    <scope>NUCLEOTIDE SEQUENCE [LARGE SCALE GENOMIC DNA]</scope>
    <source>
        <strain evidence="2">WH 8501</strain>
    </source>
</reference>
<organism evidence="2 3">
    <name type="scientific">Crocosphaera watsonii WH 8501</name>
    <dbReference type="NCBI Taxonomy" id="165597"/>
    <lineage>
        <taxon>Bacteria</taxon>
        <taxon>Bacillati</taxon>
        <taxon>Cyanobacteriota</taxon>
        <taxon>Cyanophyceae</taxon>
        <taxon>Oscillatoriophycideae</taxon>
        <taxon>Chroococcales</taxon>
        <taxon>Aphanothecaceae</taxon>
        <taxon>Crocosphaera</taxon>
    </lineage>
</organism>
<name>Q4BUG4_CROWT</name>
<sequence>MKIGSRYLSFLNYLSTFVKRKLSKLHEANNFCYDDNLVKEYGDVRMNAYTINFDVITKINDEQFFQLCRNNPELKLEQNQNGEIIIMSPTGGETGNKNAELITDFCLWNRRQKFGQIFDSSTGFKLPLGSKRSPDVAYIQQERWDKLTQEEKEKFPPIAPDFVLELKSKTDSLKEVQKKMQEYMDNGVKLGWLINTEKKQVEIYRQGQEKEVLDNPQTLSGDDILPEFRLDLALIF</sequence>
<feature type="domain" description="Putative restriction endonuclease" evidence="1">
    <location>
        <begin position="62"/>
        <end position="232"/>
    </location>
</feature>
<dbReference type="InterPro" id="IPR012296">
    <property type="entry name" value="Nuclease_put_TT1808"/>
</dbReference>
<dbReference type="Gene3D" id="3.90.1570.10">
    <property type="entry name" value="tt1808, chain A"/>
    <property type="match status" value="1"/>
</dbReference>
<dbReference type="InterPro" id="IPR011335">
    <property type="entry name" value="Restrct_endonuc-II-like"/>
</dbReference>
<dbReference type="InterPro" id="IPR008538">
    <property type="entry name" value="Uma2"/>
</dbReference>
<dbReference type="KEGG" id="cwa:CwatDRAFT_0016"/>
<reference evidence="2" key="3">
    <citation type="submission" date="2016-12" db="EMBL/GenBank/DDBJ databases">
        <title>Annotation of the draft genome assembly of Crocosphaera watsonii WH 8501.</title>
        <authorList>
            <consortium name="US DOE Joint Genome Institute (JGI-ORNL)"/>
            <person name="Larimer F."/>
            <person name="Land M."/>
        </authorList>
    </citation>
    <scope>NUCLEOTIDE SEQUENCE</scope>
    <source>
        <strain evidence="2">WH 8501</strain>
    </source>
</reference>
<accession>Q4BUG4</accession>
<dbReference type="PANTHER" id="PTHR34107">
    <property type="entry name" value="SLL0198 PROTEIN-RELATED"/>
    <property type="match status" value="1"/>
</dbReference>
<dbReference type="SUPFAM" id="SSF52980">
    <property type="entry name" value="Restriction endonuclease-like"/>
    <property type="match status" value="1"/>
</dbReference>
<gene>
    <name evidence="2" type="ORF">CwatDRAFT_0016</name>
</gene>
<protein>
    <recommendedName>
        <fullName evidence="1">Putative restriction endonuclease domain-containing protein</fullName>
    </recommendedName>
</protein>
<keyword evidence="3" id="KW-1185">Reference proteome</keyword>
<evidence type="ECO:0000313" key="3">
    <source>
        <dbReference type="Proteomes" id="UP000003922"/>
    </source>
</evidence>
<dbReference type="EMBL" id="AADV02000282">
    <property type="protein sequence ID" value="EAM47543.1"/>
    <property type="molecule type" value="Genomic_DNA"/>
</dbReference>
<dbReference type="Pfam" id="PF05685">
    <property type="entry name" value="Uma2"/>
    <property type="match status" value="1"/>
</dbReference>
<proteinExistence type="predicted"/>
<evidence type="ECO:0000259" key="1">
    <source>
        <dbReference type="Pfam" id="PF05685"/>
    </source>
</evidence>
<dbReference type="CDD" id="cd06260">
    <property type="entry name" value="DUF820-like"/>
    <property type="match status" value="1"/>
</dbReference>
<dbReference type="Proteomes" id="UP000003922">
    <property type="component" value="Unassembled WGS sequence"/>
</dbReference>
<dbReference type="AlphaFoldDB" id="Q4BUG4"/>
<reference evidence="2" key="2">
    <citation type="submission" date="2005-06" db="EMBL/GenBank/DDBJ databases">
        <title>Sequencing of the draft genome and assembly of Crocosphaera watsonii WH 8501.</title>
        <authorList>
            <consortium name="US DOE Joint Genome Institute (JGI-PGF)"/>
            <person name="Copeland A."/>
            <person name="Lucas S."/>
            <person name="Lapidus A."/>
            <person name="Barry K."/>
            <person name="Detter C."/>
            <person name="Glavina T."/>
            <person name="Hammon N."/>
            <person name="Israni S."/>
            <person name="Pitluck S."/>
            <person name="Richardson P."/>
        </authorList>
    </citation>
    <scope>NUCLEOTIDE SEQUENCE [LARGE SCALE GENOMIC DNA]</scope>
    <source>
        <strain evidence="2">WH 8501</strain>
    </source>
</reference>
<comment type="caution">
    <text evidence="2">The sequence shown here is derived from an EMBL/GenBank/DDBJ whole genome shotgun (WGS) entry which is preliminary data.</text>
</comment>
<evidence type="ECO:0000313" key="2">
    <source>
        <dbReference type="EMBL" id="EAM47543.1"/>
    </source>
</evidence>